<keyword evidence="1 2" id="KW-1015">Disulfide bond</keyword>
<feature type="coiled-coil region" evidence="3">
    <location>
        <begin position="235"/>
        <end position="269"/>
    </location>
</feature>
<protein>
    <submittedName>
        <fullName evidence="7">HLA class II histocompatibility antigen gamma chain</fullName>
    </submittedName>
</protein>
<dbReference type="GO" id="GO:0006886">
    <property type="term" value="P:intracellular protein transport"/>
    <property type="evidence" value="ECO:0007669"/>
    <property type="project" value="InterPro"/>
</dbReference>
<dbReference type="CDD" id="cd00191">
    <property type="entry name" value="TY"/>
    <property type="match status" value="1"/>
</dbReference>
<dbReference type="GO" id="GO:0042289">
    <property type="term" value="F:MHC class II protein binding"/>
    <property type="evidence" value="ECO:0007669"/>
    <property type="project" value="InterPro"/>
</dbReference>
<dbReference type="Proteomes" id="UP000319801">
    <property type="component" value="Unassembled WGS sequence"/>
</dbReference>
<accession>A0A556V086</accession>
<feature type="disulfide bond" evidence="2">
    <location>
        <begin position="199"/>
        <end position="206"/>
    </location>
</feature>
<feature type="coiled-coil region" evidence="3">
    <location>
        <begin position="296"/>
        <end position="367"/>
    </location>
</feature>
<dbReference type="InterPro" id="IPR036857">
    <property type="entry name" value="Thyroglobulin_1_sf"/>
</dbReference>
<evidence type="ECO:0000256" key="1">
    <source>
        <dbReference type="ARBA" id="ARBA00023157"/>
    </source>
</evidence>
<keyword evidence="5" id="KW-0812">Transmembrane</keyword>
<gene>
    <name evidence="7" type="ORF">Baya_11113</name>
</gene>
<dbReference type="EMBL" id="VCAZ01000084">
    <property type="protein sequence ID" value="TSQ35300.1"/>
    <property type="molecule type" value="Genomic_DNA"/>
</dbReference>
<evidence type="ECO:0000256" key="2">
    <source>
        <dbReference type="PROSITE-ProRule" id="PRU00500"/>
    </source>
</evidence>
<feature type="compositionally biased region" description="Basic and acidic residues" evidence="4">
    <location>
        <begin position="1"/>
        <end position="10"/>
    </location>
</feature>
<dbReference type="GO" id="GO:0006955">
    <property type="term" value="P:immune response"/>
    <property type="evidence" value="ECO:0007669"/>
    <property type="project" value="InterPro"/>
</dbReference>
<dbReference type="InterPro" id="IPR015386">
    <property type="entry name" value="MHC_II-assoc_invar/CLIP_MHC-bd"/>
</dbReference>
<keyword evidence="5" id="KW-1133">Transmembrane helix</keyword>
<keyword evidence="8" id="KW-1185">Reference proteome</keyword>
<dbReference type="SUPFAM" id="SSF57610">
    <property type="entry name" value="Thyroglobulin type-1 domain"/>
    <property type="match status" value="1"/>
</dbReference>
<dbReference type="PANTHER" id="PTHR40710:SF1">
    <property type="entry name" value="RIKEN CDNA E230025N22 GENE"/>
    <property type="match status" value="1"/>
</dbReference>
<dbReference type="PROSITE" id="PS51162">
    <property type="entry name" value="THYROGLOBULIN_1_2"/>
    <property type="match status" value="1"/>
</dbReference>
<evidence type="ECO:0000256" key="4">
    <source>
        <dbReference type="SAM" id="MobiDB-lite"/>
    </source>
</evidence>
<keyword evidence="3" id="KW-0175">Coiled coil</keyword>
<dbReference type="PROSITE" id="PS00484">
    <property type="entry name" value="THYROGLOBULIN_1_1"/>
    <property type="match status" value="1"/>
</dbReference>
<dbReference type="GO" id="GO:0019882">
    <property type="term" value="P:antigen processing and presentation"/>
    <property type="evidence" value="ECO:0007669"/>
    <property type="project" value="InterPro"/>
</dbReference>
<dbReference type="OrthoDB" id="406800at2759"/>
<organism evidence="7 8">
    <name type="scientific">Bagarius yarrelli</name>
    <name type="common">Goonch</name>
    <name type="synonym">Bagrus yarrelli</name>
    <dbReference type="NCBI Taxonomy" id="175774"/>
    <lineage>
        <taxon>Eukaryota</taxon>
        <taxon>Metazoa</taxon>
        <taxon>Chordata</taxon>
        <taxon>Craniata</taxon>
        <taxon>Vertebrata</taxon>
        <taxon>Euteleostomi</taxon>
        <taxon>Actinopterygii</taxon>
        <taxon>Neopterygii</taxon>
        <taxon>Teleostei</taxon>
        <taxon>Ostariophysi</taxon>
        <taxon>Siluriformes</taxon>
        <taxon>Sisoridae</taxon>
        <taxon>Sisorinae</taxon>
        <taxon>Bagarius</taxon>
    </lineage>
</organism>
<comment type="caution">
    <text evidence="7">The sequence shown here is derived from an EMBL/GenBank/DDBJ whole genome shotgun (WGS) entry which is preliminary data.</text>
</comment>
<dbReference type="Gene3D" id="4.10.800.10">
    <property type="entry name" value="Thyroglobulin type-1"/>
    <property type="match status" value="1"/>
</dbReference>
<dbReference type="Pfam" id="PF00086">
    <property type="entry name" value="Thyroglobulin_1"/>
    <property type="match status" value="1"/>
</dbReference>
<feature type="domain" description="Thyroglobulin type-1" evidence="6">
    <location>
        <begin position="169"/>
        <end position="227"/>
    </location>
</feature>
<evidence type="ECO:0000256" key="3">
    <source>
        <dbReference type="SAM" id="Coils"/>
    </source>
</evidence>
<dbReference type="GO" id="GO:0016020">
    <property type="term" value="C:membrane"/>
    <property type="evidence" value="ECO:0007669"/>
    <property type="project" value="InterPro"/>
</dbReference>
<dbReference type="Pfam" id="PF09307">
    <property type="entry name" value="MHC2-interact"/>
    <property type="match status" value="1"/>
</dbReference>
<feature type="region of interest" description="Disordered" evidence="4">
    <location>
        <begin position="1"/>
        <end position="26"/>
    </location>
</feature>
<dbReference type="InterPro" id="IPR000716">
    <property type="entry name" value="Thyroglobulin_1"/>
</dbReference>
<evidence type="ECO:0000313" key="7">
    <source>
        <dbReference type="EMBL" id="TSQ35300.1"/>
    </source>
</evidence>
<comment type="caution">
    <text evidence="2">Lacks conserved residue(s) required for the propagation of feature annotation.</text>
</comment>
<dbReference type="AlphaFoldDB" id="A0A556V086"/>
<evidence type="ECO:0000313" key="8">
    <source>
        <dbReference type="Proteomes" id="UP000319801"/>
    </source>
</evidence>
<keyword evidence="5" id="KW-0472">Membrane</keyword>
<feature type="transmembrane region" description="Helical" evidence="5">
    <location>
        <begin position="33"/>
        <end position="55"/>
    </location>
</feature>
<dbReference type="SMART" id="SM00211">
    <property type="entry name" value="TY"/>
    <property type="match status" value="1"/>
</dbReference>
<evidence type="ECO:0000256" key="5">
    <source>
        <dbReference type="SAM" id="Phobius"/>
    </source>
</evidence>
<evidence type="ECO:0000259" key="6">
    <source>
        <dbReference type="PROSITE" id="PS51162"/>
    </source>
</evidence>
<name>A0A556V086_BAGYA</name>
<proteinExistence type="predicted"/>
<sequence>MEERHEDALLERASSSETMTEPRRNRNTKALKVTGLTVLACLLLAGQAFTAYYVVKQKDHLQALESGQDSLKKEMTRMLKVAPKLMQTPSSRMSMMVAVDEPSSKQRVPLTRLQSSSFQVPKEGSGLVDEGFRQASKRFMASMPLLTDFSVGKAEEDAKTPELPAEVLEKKCKMEAEQVKPGSYQPQCDEEGNFKPKQCWHSTGFCWCVDKNGKEIPNTLTRGPLECGNEGRTSIERIQERVKRIKQLKEELQREEKSQTDSSEEAQQHCIPLDTGSQEEYCKLQDQMKKMKEEHERVIREELLKMETELQEEQLEGLEGEVMYLRRERQILVLQIEALCRENQQAEANLEAQYELHQQEIQSFREESLQVFRTYRQVLEEHKRLSEGRYRTLLLEAVQDAVYLSSQNQQLQADNMQLCKALAELKTVTDKTKLNK</sequence>
<dbReference type="PANTHER" id="PTHR40710">
    <property type="entry name" value="RIKEN CDNA E230025N22 GENE"/>
    <property type="match status" value="1"/>
</dbReference>
<reference evidence="7 8" key="1">
    <citation type="journal article" date="2019" name="Genome Biol. Evol.">
        <title>Whole-Genome Sequencing of the Giant Devil Catfish, Bagarius yarrelli.</title>
        <authorList>
            <person name="Jiang W."/>
            <person name="Lv Y."/>
            <person name="Cheng L."/>
            <person name="Yang K."/>
            <person name="Chao B."/>
            <person name="Wang X."/>
            <person name="Li Y."/>
            <person name="Pan X."/>
            <person name="You X."/>
            <person name="Zhang Y."/>
            <person name="Yang J."/>
            <person name="Li J."/>
            <person name="Zhang X."/>
            <person name="Liu S."/>
            <person name="Sun C."/>
            <person name="Yang J."/>
            <person name="Shi Q."/>
        </authorList>
    </citation>
    <scope>NUCLEOTIDE SEQUENCE [LARGE SCALE GENOMIC DNA]</scope>
    <source>
        <strain evidence="7">JWS20170419001</strain>
        <tissue evidence="7">Muscle</tissue>
    </source>
</reference>